<dbReference type="CDD" id="cd03443">
    <property type="entry name" value="PaaI_thioesterase"/>
    <property type="match status" value="1"/>
</dbReference>
<dbReference type="FunFam" id="3.10.129.10:FF:000022">
    <property type="entry name" value="Phenylacetic acid degradation protein"/>
    <property type="match status" value="1"/>
</dbReference>
<dbReference type="Gene3D" id="3.10.129.10">
    <property type="entry name" value="Hotdog Thioesterase"/>
    <property type="match status" value="1"/>
</dbReference>
<accession>A0A117PYT1</accession>
<dbReference type="InterPro" id="IPR003736">
    <property type="entry name" value="PAAI_dom"/>
</dbReference>
<dbReference type="InterPro" id="IPR006683">
    <property type="entry name" value="Thioestr_dom"/>
</dbReference>
<feature type="domain" description="Thioesterase" evidence="4">
    <location>
        <begin position="71"/>
        <end position="145"/>
    </location>
</feature>
<dbReference type="NCBIfam" id="TIGR00369">
    <property type="entry name" value="unchar_dom_1"/>
    <property type="match status" value="1"/>
</dbReference>
<sequence>MPRPRSCRHTLTEASSIPTGGNQVEETPESRADAMYRADRTCQELGIRIDSVAEGRATAHLRLPPAMVNGHGTAHGGYLFLLADVAFAYACNTRGATTVAQAAQVVFLRPASAGDELVAEAVERSRFGTNGIYDVAVRRTDGTVIAEFRGQSRSLPR</sequence>
<gene>
    <name evidence="5" type="ORF">AQI95_40805</name>
</gene>
<reference evidence="5 6" key="1">
    <citation type="submission" date="2015-10" db="EMBL/GenBank/DDBJ databases">
        <title>Draft genome sequence of Streptomyces yokosukanensis DSM 40224, type strain for the species Streptomyces yokosukanensis.</title>
        <authorList>
            <person name="Ruckert C."/>
            <person name="Winkler A."/>
            <person name="Kalinowski J."/>
            <person name="Kampfer P."/>
            <person name="Glaeser S."/>
        </authorList>
    </citation>
    <scope>NUCLEOTIDE SEQUENCE [LARGE SCALE GENOMIC DNA]</scope>
    <source>
        <strain evidence="5 6">DSM 40224</strain>
    </source>
</reference>
<dbReference type="NCBIfam" id="TIGR02286">
    <property type="entry name" value="PaaD"/>
    <property type="match status" value="1"/>
</dbReference>
<protein>
    <recommendedName>
        <fullName evidence="4">Thioesterase domain-containing protein</fullName>
    </recommendedName>
</protein>
<proteinExistence type="inferred from homology"/>
<dbReference type="SUPFAM" id="SSF54637">
    <property type="entry name" value="Thioesterase/thiol ester dehydrase-isomerase"/>
    <property type="match status" value="1"/>
</dbReference>
<dbReference type="STRING" id="67386.AQI95_40805"/>
<feature type="compositionally biased region" description="Polar residues" evidence="3">
    <location>
        <begin position="12"/>
        <end position="25"/>
    </location>
</feature>
<dbReference type="PANTHER" id="PTHR42856">
    <property type="entry name" value="ACYL-COENZYME A THIOESTERASE PAAI"/>
    <property type="match status" value="1"/>
</dbReference>
<dbReference type="PANTHER" id="PTHR42856:SF1">
    <property type="entry name" value="ACYL-COENZYME A THIOESTERASE PAAI"/>
    <property type="match status" value="1"/>
</dbReference>
<comment type="caution">
    <text evidence="5">The sequence shown here is derived from an EMBL/GenBank/DDBJ whole genome shotgun (WGS) entry which is preliminary data.</text>
</comment>
<dbReference type="Pfam" id="PF03061">
    <property type="entry name" value="4HBT"/>
    <property type="match status" value="1"/>
</dbReference>
<dbReference type="InterPro" id="IPR029069">
    <property type="entry name" value="HotDog_dom_sf"/>
</dbReference>
<dbReference type="GO" id="GO:0016289">
    <property type="term" value="F:acyl-CoA hydrolase activity"/>
    <property type="evidence" value="ECO:0007669"/>
    <property type="project" value="UniProtKB-ARBA"/>
</dbReference>
<dbReference type="InterPro" id="IPR052723">
    <property type="entry name" value="Acyl-CoA_thioesterase_PaaI"/>
</dbReference>
<name>A0A117PYT1_9ACTN</name>
<evidence type="ECO:0000256" key="1">
    <source>
        <dbReference type="ARBA" id="ARBA00008324"/>
    </source>
</evidence>
<evidence type="ECO:0000313" key="6">
    <source>
        <dbReference type="Proteomes" id="UP000053127"/>
    </source>
</evidence>
<dbReference type="AlphaFoldDB" id="A0A117PYT1"/>
<evidence type="ECO:0000256" key="3">
    <source>
        <dbReference type="SAM" id="MobiDB-lite"/>
    </source>
</evidence>
<evidence type="ECO:0000313" key="5">
    <source>
        <dbReference type="EMBL" id="KUM99127.1"/>
    </source>
</evidence>
<dbReference type="EMBL" id="LMWN01000068">
    <property type="protein sequence ID" value="KUM99127.1"/>
    <property type="molecule type" value="Genomic_DNA"/>
</dbReference>
<comment type="similarity">
    <text evidence="1">Belongs to the thioesterase PaaI family.</text>
</comment>
<dbReference type="Proteomes" id="UP000053127">
    <property type="component" value="Unassembled WGS sequence"/>
</dbReference>
<evidence type="ECO:0000256" key="2">
    <source>
        <dbReference type="ARBA" id="ARBA00022801"/>
    </source>
</evidence>
<organism evidence="5 6">
    <name type="scientific">Streptomyces yokosukanensis</name>
    <dbReference type="NCBI Taxonomy" id="67386"/>
    <lineage>
        <taxon>Bacteria</taxon>
        <taxon>Bacillati</taxon>
        <taxon>Actinomycetota</taxon>
        <taxon>Actinomycetes</taxon>
        <taxon>Kitasatosporales</taxon>
        <taxon>Streptomycetaceae</taxon>
        <taxon>Streptomyces</taxon>
    </lineage>
</organism>
<feature type="region of interest" description="Disordered" evidence="3">
    <location>
        <begin position="1"/>
        <end position="31"/>
    </location>
</feature>
<keyword evidence="2" id="KW-0378">Hydrolase</keyword>
<evidence type="ECO:0000259" key="4">
    <source>
        <dbReference type="Pfam" id="PF03061"/>
    </source>
</evidence>
<keyword evidence="6" id="KW-1185">Reference proteome</keyword>
<dbReference type="InterPro" id="IPR011973">
    <property type="entry name" value="PaaD"/>
</dbReference>